<dbReference type="Pfam" id="PF17908">
    <property type="entry name" value="APAF1_C"/>
    <property type="match status" value="1"/>
</dbReference>
<feature type="repeat" description="WD" evidence="3">
    <location>
        <begin position="1007"/>
        <end position="1048"/>
    </location>
</feature>
<accession>A0A7M7GHT5</accession>
<evidence type="ECO:0000259" key="7">
    <source>
        <dbReference type="Pfam" id="PF17908"/>
    </source>
</evidence>
<dbReference type="InterPro" id="IPR057588">
    <property type="entry name" value="NWD1/2-like_WH"/>
</dbReference>
<dbReference type="InterPro" id="IPR015943">
    <property type="entry name" value="WD40/YVTN_repeat-like_dom_sf"/>
</dbReference>
<evidence type="ECO:0000313" key="9">
    <source>
        <dbReference type="EnsemblMetazoa" id="XP_003728079"/>
    </source>
</evidence>
<dbReference type="EnsemblMetazoa" id="XM_003728031">
    <property type="protein sequence ID" value="XP_003728079"/>
    <property type="gene ID" value="LOC100888341"/>
</dbReference>
<feature type="domain" description="APAF-1 helical" evidence="7">
    <location>
        <begin position="886"/>
        <end position="979"/>
    </location>
</feature>
<evidence type="ECO:0000313" key="10">
    <source>
        <dbReference type="Proteomes" id="UP000007110"/>
    </source>
</evidence>
<dbReference type="SUPFAM" id="SSF52540">
    <property type="entry name" value="P-loop containing nucleoside triphosphate hydrolases"/>
    <property type="match status" value="1"/>
</dbReference>
<dbReference type="InterPro" id="IPR027417">
    <property type="entry name" value="P-loop_NTPase"/>
</dbReference>
<evidence type="ECO:0000256" key="1">
    <source>
        <dbReference type="ARBA" id="ARBA00022574"/>
    </source>
</evidence>
<reference evidence="9" key="2">
    <citation type="submission" date="2021-01" db="UniProtKB">
        <authorList>
            <consortium name="EnsemblMetazoa"/>
        </authorList>
    </citation>
    <scope>IDENTIFICATION</scope>
</reference>
<dbReference type="Gene3D" id="1.25.40.370">
    <property type="match status" value="1"/>
</dbReference>
<dbReference type="Gene3D" id="3.40.50.300">
    <property type="entry name" value="P-loop containing nucleotide triphosphate hydrolases"/>
    <property type="match status" value="1"/>
</dbReference>
<reference evidence="10" key="1">
    <citation type="submission" date="2015-02" db="EMBL/GenBank/DDBJ databases">
        <title>Genome sequencing for Strongylocentrotus purpuratus.</title>
        <authorList>
            <person name="Murali S."/>
            <person name="Liu Y."/>
            <person name="Vee V."/>
            <person name="English A."/>
            <person name="Wang M."/>
            <person name="Skinner E."/>
            <person name="Han Y."/>
            <person name="Muzny D.M."/>
            <person name="Worley K.C."/>
            <person name="Gibbs R.A."/>
        </authorList>
    </citation>
    <scope>NUCLEOTIDE SEQUENCE</scope>
</reference>
<dbReference type="InterPro" id="IPR052752">
    <property type="entry name" value="NACHT-WD_repeat"/>
</dbReference>
<dbReference type="RefSeq" id="XP_003728079.1">
    <property type="nucleotide sequence ID" value="XM_003728031.3"/>
</dbReference>
<dbReference type="InterPro" id="IPR036322">
    <property type="entry name" value="WD40_repeat_dom_sf"/>
</dbReference>
<dbReference type="Pfam" id="PF00400">
    <property type="entry name" value="WD40"/>
    <property type="match status" value="2"/>
</dbReference>
<dbReference type="Proteomes" id="UP000007110">
    <property type="component" value="Unassembled WGS sequence"/>
</dbReference>
<evidence type="ECO:0000256" key="3">
    <source>
        <dbReference type="PROSITE-ProRule" id="PRU00221"/>
    </source>
</evidence>
<evidence type="ECO:0000259" key="6">
    <source>
        <dbReference type="Pfam" id="PF13271"/>
    </source>
</evidence>
<dbReference type="InterPro" id="IPR025139">
    <property type="entry name" value="DUF4062"/>
</dbReference>
<evidence type="ECO:0000256" key="2">
    <source>
        <dbReference type="ARBA" id="ARBA00022737"/>
    </source>
</evidence>
<dbReference type="Pfam" id="PF25469">
    <property type="entry name" value="WHD_NWD1"/>
    <property type="match status" value="1"/>
</dbReference>
<dbReference type="InterPro" id="IPR011047">
    <property type="entry name" value="Quinoprotein_ADH-like_sf"/>
</dbReference>
<dbReference type="GeneID" id="100888341"/>
<dbReference type="InterPro" id="IPR001680">
    <property type="entry name" value="WD40_rpt"/>
</dbReference>
<keyword evidence="1 3" id="KW-0853">WD repeat</keyword>
<proteinExistence type="predicted"/>
<sequence>MGSAGSIPALQNRQAGGHHHRNSKAWMGLKATIRFKLLNNGLWSSMRSEREPWRSILHNAASDLEQEQEKAQDTACSDLESTQMFRDMIRGTVPPPGMDTSGRSVWVFISSTFTDTRIERDLLLMDAYPYIRDYCRQIGIDFNVVDFRWGIRQGASNRHMAADICYDEVARCRDGSIGPYFVAILGDKYGYRPIPSKFTMTHFLKVISYLEKEETSESLEAVALIKEWYIKDTNALGEPEYLLQPIDSRLQNYYSLDEDLAGTDREEWNKVFSVLQTCIYRAVKYAPDMDPEYVKDVTQSVTEGEIEVGLEGIDSRSSSGPPRCFTFTRCVHGLDPTEKFSRSFLDSGSPAEQAEKQRKLGELKEKLLKAMSSDALYNYSLRFLPSQDEMMKDEKNKETLRDFIDMFCQFMVNSIKSYAITALHDMDNYLFVEVMHHSSFCRDRAATVIGQEENLERLMGYLSSATNKDKPFVIHGLGGTGKTALLAKLFSMSVEKYKGQVANRPIHIVRFIGITPQSYDIRNLLYSICEQICHCLGLDDHFIPKEYKKLQSMFLLLLQKASRNNPIMIFLDSLDQLSDEYQGRDLLWLPRQLSNYVHMVVTVRPDAGFCLTAIKNLIDKSDYFLEIKPLNDTSKSPMLECLLANNGRTLTPDQKRIVLKAHQDNKPTALYMKIACDMASNWYSYTPLSTCKIAGNITGIITQLFEQLEEKHGLLFVAHALGYLTCSRSGLTSNELLDILSCDDPVLEDVFEHSTPPIRKLPPLLWTRLRLDLGSNLVESGADNMVVYRWYHRIFFEVAYSRYVQPNKQQLHQNIAEYFSERWAYTPKPFVSKKTKKVDVAFRQVQTQPLVLDRVNQDERSASAKSLQSELKKTAGPRYNMRKLTELPYHLIQAKMWDEVEKVMCSIPWIEAKCLTGRIYQLILELAQAADQSDHKSQKVTDFYYMVRANAQIIQENPELITQQALNEPDSSACCQVATEYLKTNRTKKLCWQALSKSQVQSAEVMTLTHTAPVSLVQFSPKGNLLATACTDNTVRIWIVASGALEATIETAALKAAFPPSASWVAILGNKSICTYGIGQSSLSKGKLLKRINVSKMEPVNGTIFVPANSKHLYFYSYGQLTIYNAVSGKEIQKSDVKTRPRCVAFSPDGKLMGVGCKAVFIWDIFAQKVLKTFSDGVLGAESSLSFSKDNKILCGVLNNGTYCWNVKGAGTTATGVLNLNCLGGRGVVSPNLDFGLSLDEKDTVEILKMKAKEWCKLSGHKAPVKCANFCQPTSQYGLLATGSDDHTVRIWDTNHITKFTQSAPKVKQVHSGPVSACIFFPDGSKAVTSCKGEDCILWDLNQSVPQAYAVLGTEAVCVMDKVRCVSEDGCFVFATCNGSDFDIWNLKSTPRKADRIAIIARHRLLPYVSPRYLFVKCKNHAIACFTTPNKPGDIFIYDLLSAACIGDWMAYPDEIPLFDNYTLCVKQFHHGPDFHIAAAALSEDQKSLATVAVRTSDTSLKPMAKDTEKEDYLSNPPIVRIWHISKGTPLMEVDLKVTMTRFHKIRYLGDQLIVFLHMKWRDALNGNGRPQSRSARSKRIVEQEHKQGEIMVTVIDTSSGNPLYTDKRPGTYTKLSVPRAQFMNAKGNAKENAQRTFLSCVKDGILITRRVGDNQPVGKFRQKDDDVTAYAFSADNSRTLVGVDDGTVHLLRIVGDSR</sequence>
<dbReference type="SUPFAM" id="SSF50998">
    <property type="entry name" value="Quinoprotein alcohol dehydrogenase-like"/>
    <property type="match status" value="1"/>
</dbReference>
<dbReference type="Pfam" id="PF13271">
    <property type="entry name" value="DUF4062"/>
    <property type="match status" value="1"/>
</dbReference>
<dbReference type="OrthoDB" id="2325716at2759"/>
<dbReference type="SUPFAM" id="SSF50978">
    <property type="entry name" value="WD40 repeat-like"/>
    <property type="match status" value="1"/>
</dbReference>
<dbReference type="PROSITE" id="PS50082">
    <property type="entry name" value="WD_REPEATS_2"/>
    <property type="match status" value="2"/>
</dbReference>
<feature type="domain" description="DUF4062" evidence="6">
    <location>
        <begin position="107"/>
        <end position="197"/>
    </location>
</feature>
<dbReference type="Gene3D" id="2.130.10.10">
    <property type="entry name" value="YVTN repeat-like/Quinoprotein amine dehydrogenase"/>
    <property type="match status" value="3"/>
</dbReference>
<dbReference type="PANTHER" id="PTHR19871">
    <property type="entry name" value="BETA TRANSDUCIN-RELATED PROTEIN"/>
    <property type="match status" value="1"/>
</dbReference>
<feature type="domain" description="NWD1/2-like winged helix-turn-helix" evidence="8">
    <location>
        <begin position="695"/>
        <end position="806"/>
    </location>
</feature>
<dbReference type="OMA" id="FIKIWDP"/>
<dbReference type="Pfam" id="PF05729">
    <property type="entry name" value="NACHT"/>
    <property type="match status" value="1"/>
</dbReference>
<feature type="repeat" description="WD" evidence="3">
    <location>
        <begin position="1258"/>
        <end position="1293"/>
    </location>
</feature>
<keyword evidence="2" id="KW-0677">Repeat</keyword>
<evidence type="ECO:0000259" key="5">
    <source>
        <dbReference type="Pfam" id="PF05729"/>
    </source>
</evidence>
<dbReference type="KEGG" id="spu:100888341"/>
<dbReference type="InterPro" id="IPR007111">
    <property type="entry name" value="NACHT_NTPase"/>
</dbReference>
<feature type="region of interest" description="Disordered" evidence="4">
    <location>
        <begin position="1"/>
        <end position="22"/>
    </location>
</feature>
<dbReference type="InParanoid" id="A0A7M7GHT5"/>
<evidence type="ECO:0000259" key="8">
    <source>
        <dbReference type="Pfam" id="PF25469"/>
    </source>
</evidence>
<evidence type="ECO:0000256" key="4">
    <source>
        <dbReference type="SAM" id="MobiDB-lite"/>
    </source>
</evidence>
<dbReference type="InterPro" id="IPR041452">
    <property type="entry name" value="APAF1_C"/>
</dbReference>
<organism evidence="9 10">
    <name type="scientific">Strongylocentrotus purpuratus</name>
    <name type="common">Purple sea urchin</name>
    <dbReference type="NCBI Taxonomy" id="7668"/>
    <lineage>
        <taxon>Eukaryota</taxon>
        <taxon>Metazoa</taxon>
        <taxon>Echinodermata</taxon>
        <taxon>Eleutherozoa</taxon>
        <taxon>Echinozoa</taxon>
        <taxon>Echinoidea</taxon>
        <taxon>Euechinoidea</taxon>
        <taxon>Echinacea</taxon>
        <taxon>Camarodonta</taxon>
        <taxon>Echinidea</taxon>
        <taxon>Strongylocentrotidae</taxon>
        <taxon>Strongylocentrotus</taxon>
    </lineage>
</organism>
<dbReference type="PANTHER" id="PTHR19871:SF42">
    <property type="match status" value="1"/>
</dbReference>
<dbReference type="PROSITE" id="PS50294">
    <property type="entry name" value="WD_REPEATS_REGION"/>
    <property type="match status" value="2"/>
</dbReference>
<dbReference type="SMART" id="SM00320">
    <property type="entry name" value="WD40"/>
    <property type="match status" value="6"/>
</dbReference>
<protein>
    <submittedName>
        <fullName evidence="9">Uncharacterized protein</fullName>
    </submittedName>
</protein>
<name>A0A7M7GHT5_STRPU</name>
<keyword evidence="10" id="KW-1185">Reference proteome</keyword>
<feature type="domain" description="NACHT" evidence="5">
    <location>
        <begin position="472"/>
        <end position="643"/>
    </location>
</feature>